<proteinExistence type="inferred from homology"/>
<evidence type="ECO:0000256" key="1">
    <source>
        <dbReference type="ARBA" id="ARBA00006525"/>
    </source>
</evidence>
<dbReference type="PANTHER" id="PTHR43022">
    <property type="entry name" value="PROTEIN SMF"/>
    <property type="match status" value="1"/>
</dbReference>
<organism evidence="3 4">
    <name type="scientific">Bowdeniella nasicola</name>
    <dbReference type="NCBI Taxonomy" id="208480"/>
    <lineage>
        <taxon>Bacteria</taxon>
        <taxon>Bacillati</taxon>
        <taxon>Actinomycetota</taxon>
        <taxon>Actinomycetes</taxon>
        <taxon>Actinomycetales</taxon>
        <taxon>Actinomycetaceae</taxon>
        <taxon>Bowdeniella</taxon>
    </lineage>
</organism>
<name>A0A1Q5Q607_9ACTO</name>
<dbReference type="RefSeq" id="WP_073715355.1">
    <property type="nucleotide sequence ID" value="NZ_MQVR01000001.1"/>
</dbReference>
<dbReference type="EMBL" id="MQVR01000001">
    <property type="protein sequence ID" value="OKL55129.1"/>
    <property type="molecule type" value="Genomic_DNA"/>
</dbReference>
<accession>A0A1Q5Q607</accession>
<dbReference type="AlphaFoldDB" id="A0A1Q5Q607"/>
<dbReference type="OrthoDB" id="9785707at2"/>
<dbReference type="NCBIfam" id="TIGR00732">
    <property type="entry name" value="dprA"/>
    <property type="match status" value="1"/>
</dbReference>
<evidence type="ECO:0000313" key="3">
    <source>
        <dbReference type="EMBL" id="OKL55129.1"/>
    </source>
</evidence>
<feature type="domain" description="Smf/DprA SLOG" evidence="2">
    <location>
        <begin position="114"/>
        <end position="327"/>
    </location>
</feature>
<dbReference type="InterPro" id="IPR057666">
    <property type="entry name" value="DrpA_SLOG"/>
</dbReference>
<comment type="caution">
    <text evidence="3">The sequence shown here is derived from an EMBL/GenBank/DDBJ whole genome shotgun (WGS) entry which is preliminary data.</text>
</comment>
<comment type="similarity">
    <text evidence="1">Belongs to the DprA/Smf family.</text>
</comment>
<dbReference type="InterPro" id="IPR003488">
    <property type="entry name" value="DprA"/>
</dbReference>
<reference evidence="4" key="1">
    <citation type="submission" date="2016-12" db="EMBL/GenBank/DDBJ databases">
        <authorList>
            <person name="Meng X."/>
        </authorList>
    </citation>
    <scope>NUCLEOTIDE SEQUENCE [LARGE SCALE GENOMIC DNA]</scope>
    <source>
        <strain evidence="4">DSM 19116</strain>
    </source>
</reference>
<dbReference type="PANTHER" id="PTHR43022:SF1">
    <property type="entry name" value="PROTEIN SMF"/>
    <property type="match status" value="1"/>
</dbReference>
<dbReference type="Proteomes" id="UP000185628">
    <property type="component" value="Unassembled WGS sequence"/>
</dbReference>
<sequence>MPALPNDLSPEVRAYATWSALTESGDGAALRLISRHGPVDALDRVAHALRTWADVAPANRRADSACLATATAAAPDATAIAAIDSAALKRWAPRFERLEIDSLLATHASYGGYLITPHDDAWPTRLADLGARMPLALWCRGPRTDTLAPAPAPAPIAIVGARAASTYGLHMARELAAELAMCGHPIISGGAFGIDGAAHRGALAADGPTLAILAGGVDRFYPRAHHDLLAAIEAAGLIISEHPPGRTPSRFRFLERNRLIAALSDATVVVQAAIRSGALRTARDASELGRQVAAVPGPVTDMASSGCHEAIRSQLATLVTDACEVRELVTPIGTLDATKLSDAGGILDDLTPAQARVLDVLPPRGSLDISAIADEAALSVAEVRAALGMLTLANKATQIGHAFRRA</sequence>
<dbReference type="Pfam" id="PF02481">
    <property type="entry name" value="DNA_processg_A"/>
    <property type="match status" value="1"/>
</dbReference>
<dbReference type="SUPFAM" id="SSF102405">
    <property type="entry name" value="MCP/YpsA-like"/>
    <property type="match status" value="1"/>
</dbReference>
<evidence type="ECO:0000313" key="4">
    <source>
        <dbReference type="Proteomes" id="UP000185628"/>
    </source>
</evidence>
<evidence type="ECO:0000259" key="2">
    <source>
        <dbReference type="Pfam" id="PF02481"/>
    </source>
</evidence>
<dbReference type="GO" id="GO:0009294">
    <property type="term" value="P:DNA-mediated transformation"/>
    <property type="evidence" value="ECO:0007669"/>
    <property type="project" value="InterPro"/>
</dbReference>
<dbReference type="Gene3D" id="3.40.50.450">
    <property type="match status" value="1"/>
</dbReference>
<protein>
    <submittedName>
        <fullName evidence="3">DNA protecting protein DprA</fullName>
    </submittedName>
</protein>
<keyword evidence="4" id="KW-1185">Reference proteome</keyword>
<gene>
    <name evidence="3" type="ORF">BSZ39_00025</name>
</gene>